<evidence type="ECO:0000256" key="4">
    <source>
        <dbReference type="PROSITE-ProRule" id="PRU00176"/>
    </source>
</evidence>
<evidence type="ECO:0000256" key="1">
    <source>
        <dbReference type="ARBA" id="ARBA00004604"/>
    </source>
</evidence>
<evidence type="ECO:0000259" key="6">
    <source>
        <dbReference type="PROSITE" id="PS50102"/>
    </source>
</evidence>
<dbReference type="PROSITE" id="PS50102">
    <property type="entry name" value="RRM"/>
    <property type="match status" value="1"/>
</dbReference>
<sequence>MADQVDTAVEETKRVYIGGLSDQITETSLTSKLGSFGKVLGVELKKDNLTGIHRGFAYVNLQVTPQQWTRCVTVLNHTKWQGKTLSIQEAKRDPIKILEEERSTNKENTQDPADQPRRRKRPRGNIDGDKLIPGKLASNMTLMTDKEVEKRRGWGQGRYNRAIARMRLKKPDGTYFTFAAGNYRNNLTKLYGSGVPPPISQLPWDSPEPPTRDTKPSEQSHTKSATSGASWMDSWGEDDNEGTTDDDEIVSSESEFTSEEVASASSESESEAELEPEPKVKPTPTTQLPTDDPKQTSTTITAAQRKENSEMRRQEAMLKRAQEVRQAQDIVKQALAKVDNPDGNQSKIVFASDSEEGPAGHGNDDGVDMENRAPNTTNKKRLLLSDSEDDEDELQLRVNPMYEGKGGLERFNIQSSVGLDSRFTIDERFRDDDSSDNEVTPTAEPHSLNESASKSTSEEQSPVEDVATNLDTSQDKAVAMDVLRTMFGEIPESRAFVKDSQILLEEAMTQKQSESGVNGVVAPSQEQETRILENHKHYWRPVIHFDPDAPDAADLEEIPEATLAVPTSSDAATKSSFQNKPVPEVSQDRAVQIHGDLRSLFGKAAVEPSEDTEIIPEEPTFSLLANLGQTDTDPSTPPATDGPLPPNDRAPTTTADARPARLLWGPKPSRFDARQPPILATSFFFFHMGQKNLAKQLYFQDVPDQPTFATPDNMDELVSQWRESKKSWKQHFENRHRRVIKESKLKQNRALAANRHKFANNYTMATV</sequence>
<feature type="region of interest" description="Disordered" evidence="5">
    <location>
        <begin position="97"/>
        <end position="133"/>
    </location>
</feature>
<dbReference type="AlphaFoldDB" id="A0A9W8ARD5"/>
<feature type="compositionally biased region" description="Low complexity" evidence="5">
    <location>
        <begin position="649"/>
        <end position="661"/>
    </location>
</feature>
<evidence type="ECO:0000256" key="2">
    <source>
        <dbReference type="ARBA" id="ARBA00022884"/>
    </source>
</evidence>
<feature type="compositionally biased region" description="Acidic residues" evidence="5">
    <location>
        <begin position="235"/>
        <end position="250"/>
    </location>
</feature>
<feature type="compositionally biased region" description="Low complexity" evidence="5">
    <location>
        <begin position="630"/>
        <end position="642"/>
    </location>
</feature>
<keyword evidence="8" id="KW-1185">Reference proteome</keyword>
<accession>A0A9W8ARD5</accession>
<feature type="region of interest" description="Disordered" evidence="5">
    <location>
        <begin position="564"/>
        <end position="585"/>
    </location>
</feature>
<dbReference type="OrthoDB" id="21643at2759"/>
<dbReference type="PANTHER" id="PTHR48029:SF1">
    <property type="entry name" value="NUCLEOLAR PROTEIN 8"/>
    <property type="match status" value="1"/>
</dbReference>
<feature type="compositionally biased region" description="Low complexity" evidence="5">
    <location>
        <begin position="251"/>
        <end position="267"/>
    </location>
</feature>
<feature type="compositionally biased region" description="Basic and acidic residues" evidence="5">
    <location>
        <begin position="97"/>
        <end position="109"/>
    </location>
</feature>
<evidence type="ECO:0000313" key="8">
    <source>
        <dbReference type="Proteomes" id="UP001150925"/>
    </source>
</evidence>
<dbReference type="EMBL" id="JANBPY010000805">
    <property type="protein sequence ID" value="KAJ1963593.1"/>
    <property type="molecule type" value="Genomic_DNA"/>
</dbReference>
<reference evidence="7" key="1">
    <citation type="submission" date="2022-07" db="EMBL/GenBank/DDBJ databases">
        <title>Phylogenomic reconstructions and comparative analyses of Kickxellomycotina fungi.</title>
        <authorList>
            <person name="Reynolds N.K."/>
            <person name="Stajich J.E."/>
            <person name="Barry K."/>
            <person name="Grigoriev I.V."/>
            <person name="Crous P."/>
            <person name="Smith M.E."/>
        </authorList>
    </citation>
    <scope>NUCLEOTIDE SEQUENCE</scope>
    <source>
        <strain evidence="7">RSA 1196</strain>
    </source>
</reference>
<feature type="domain" description="RRM" evidence="6">
    <location>
        <begin position="13"/>
        <end position="92"/>
    </location>
</feature>
<dbReference type="Gene3D" id="3.30.70.330">
    <property type="match status" value="1"/>
</dbReference>
<organism evidence="7 8">
    <name type="scientific">Dispira parvispora</name>
    <dbReference type="NCBI Taxonomy" id="1520584"/>
    <lineage>
        <taxon>Eukaryota</taxon>
        <taxon>Fungi</taxon>
        <taxon>Fungi incertae sedis</taxon>
        <taxon>Zoopagomycota</taxon>
        <taxon>Kickxellomycotina</taxon>
        <taxon>Dimargaritomycetes</taxon>
        <taxon>Dimargaritales</taxon>
        <taxon>Dimargaritaceae</taxon>
        <taxon>Dispira</taxon>
    </lineage>
</organism>
<dbReference type="Proteomes" id="UP001150925">
    <property type="component" value="Unassembled WGS sequence"/>
</dbReference>
<feature type="compositionally biased region" description="Polar residues" evidence="5">
    <location>
        <begin position="565"/>
        <end position="579"/>
    </location>
</feature>
<comment type="subcellular location">
    <subcellularLocation>
        <location evidence="1">Nucleus</location>
        <location evidence="1">Nucleolus</location>
    </subcellularLocation>
</comment>
<dbReference type="InterPro" id="IPR035979">
    <property type="entry name" value="RBD_domain_sf"/>
</dbReference>
<evidence type="ECO:0000256" key="5">
    <source>
        <dbReference type="SAM" id="MobiDB-lite"/>
    </source>
</evidence>
<feature type="compositionally biased region" description="Basic and acidic residues" evidence="5">
    <location>
        <begin position="210"/>
        <end position="221"/>
    </location>
</feature>
<gene>
    <name evidence="7" type="ORF">IWQ62_003167</name>
</gene>
<feature type="region of interest" description="Disordered" evidence="5">
    <location>
        <begin position="626"/>
        <end position="669"/>
    </location>
</feature>
<dbReference type="PANTHER" id="PTHR48029">
    <property type="entry name" value="NUCLEOLAR PROTEIN 8"/>
    <property type="match status" value="1"/>
</dbReference>
<comment type="caution">
    <text evidence="7">The sequence shown here is derived from an EMBL/GenBank/DDBJ whole genome shotgun (WGS) entry which is preliminary data.</text>
</comment>
<feature type="compositionally biased region" description="Polar residues" evidence="5">
    <location>
        <begin position="448"/>
        <end position="460"/>
    </location>
</feature>
<evidence type="ECO:0000313" key="7">
    <source>
        <dbReference type="EMBL" id="KAJ1963593.1"/>
    </source>
</evidence>
<dbReference type="SMART" id="SM00360">
    <property type="entry name" value="RRM"/>
    <property type="match status" value="1"/>
</dbReference>
<dbReference type="InterPro" id="IPR000504">
    <property type="entry name" value="RRM_dom"/>
</dbReference>
<dbReference type="InterPro" id="IPR034138">
    <property type="entry name" value="NOP8_RRM"/>
</dbReference>
<keyword evidence="2 4" id="KW-0694">RNA-binding</keyword>
<protein>
    <recommendedName>
        <fullName evidence="6">RRM domain-containing protein</fullName>
    </recommendedName>
</protein>
<name>A0A9W8ARD5_9FUNG</name>
<keyword evidence="3" id="KW-0539">Nucleus</keyword>
<dbReference type="SUPFAM" id="SSF54928">
    <property type="entry name" value="RNA-binding domain, RBD"/>
    <property type="match status" value="1"/>
</dbReference>
<feature type="region of interest" description="Disordered" evidence="5">
    <location>
        <begin position="198"/>
        <end position="413"/>
    </location>
</feature>
<evidence type="ECO:0000256" key="3">
    <source>
        <dbReference type="ARBA" id="ARBA00023242"/>
    </source>
</evidence>
<feature type="compositionally biased region" description="Basic and acidic residues" evidence="5">
    <location>
        <begin position="304"/>
        <end position="323"/>
    </location>
</feature>
<dbReference type="Pfam" id="PF00076">
    <property type="entry name" value="RRM_1"/>
    <property type="match status" value="1"/>
</dbReference>
<dbReference type="GO" id="GO:0005730">
    <property type="term" value="C:nucleolus"/>
    <property type="evidence" value="ECO:0007669"/>
    <property type="project" value="UniProtKB-SubCell"/>
</dbReference>
<dbReference type="InterPro" id="IPR012677">
    <property type="entry name" value="Nucleotide-bd_a/b_plait_sf"/>
</dbReference>
<dbReference type="CDD" id="cd12226">
    <property type="entry name" value="RRM_NOL8"/>
    <property type="match status" value="1"/>
</dbReference>
<proteinExistence type="predicted"/>
<feature type="region of interest" description="Disordered" evidence="5">
    <location>
        <begin position="427"/>
        <end position="475"/>
    </location>
</feature>
<dbReference type="GO" id="GO:0003723">
    <property type="term" value="F:RNA binding"/>
    <property type="evidence" value="ECO:0007669"/>
    <property type="project" value="UniProtKB-UniRule"/>
</dbReference>